<dbReference type="InterPro" id="IPR001431">
    <property type="entry name" value="Pept_M16_Zn_BS"/>
</dbReference>
<evidence type="ECO:0000256" key="1">
    <source>
        <dbReference type="ARBA" id="ARBA00007261"/>
    </source>
</evidence>
<evidence type="ECO:0000256" key="2">
    <source>
        <dbReference type="RuleBase" id="RU004447"/>
    </source>
</evidence>
<protein>
    <recommendedName>
        <fullName evidence="7">Peptidase M16</fullName>
    </recommendedName>
</protein>
<dbReference type="PROSITE" id="PS00143">
    <property type="entry name" value="INSULINASE"/>
    <property type="match status" value="1"/>
</dbReference>
<dbReference type="PANTHER" id="PTHR11851">
    <property type="entry name" value="METALLOPROTEASE"/>
    <property type="match status" value="1"/>
</dbReference>
<proteinExistence type="inferred from homology"/>
<dbReference type="InterPro" id="IPR011765">
    <property type="entry name" value="Pept_M16_N"/>
</dbReference>
<dbReference type="Pfam" id="PF00675">
    <property type="entry name" value="Peptidase_M16"/>
    <property type="match status" value="1"/>
</dbReference>
<accession>A0A2N1UP36</accession>
<dbReference type="GO" id="GO:0004222">
    <property type="term" value="F:metalloendopeptidase activity"/>
    <property type="evidence" value="ECO:0007669"/>
    <property type="project" value="InterPro"/>
</dbReference>
<dbReference type="GO" id="GO:0046872">
    <property type="term" value="F:metal ion binding"/>
    <property type="evidence" value="ECO:0007669"/>
    <property type="project" value="InterPro"/>
</dbReference>
<dbReference type="AlphaFoldDB" id="A0A2N1UP36"/>
<dbReference type="Pfam" id="PF05193">
    <property type="entry name" value="Peptidase_M16_C"/>
    <property type="match status" value="1"/>
</dbReference>
<dbReference type="Proteomes" id="UP000233414">
    <property type="component" value="Unassembled WGS sequence"/>
</dbReference>
<evidence type="ECO:0000313" key="5">
    <source>
        <dbReference type="EMBL" id="PKL72581.1"/>
    </source>
</evidence>
<evidence type="ECO:0000313" key="6">
    <source>
        <dbReference type="Proteomes" id="UP000233414"/>
    </source>
</evidence>
<feature type="domain" description="Peptidase M16 N-terminal" evidence="3">
    <location>
        <begin position="12"/>
        <end position="154"/>
    </location>
</feature>
<sequence length="390" mass="45046">MFKKTILKNGLRIITSEMPEMKSVASIILIGAGSRYENKNNNGISHFLEHMFFKGTKKRPNAKQISETIEKVGGQINAFTSIDHTGFWTKVPKKHFKLGIEFLSDLVLNSLIKSEEIEKEKGVILEEINMYLDNPQSYISTLIQQLMWKEQNLGFDPLGEKKIIEKIKREDFINYIKDLYQPSNMVISVAGDIKHEQVIIEVEKIFNKIKNKSIKKFKKVEDQQKKPQILLYKKETDQAHLCLSLKSDYLSYNNPQKTVYQVLSVILGGTMSSRLFMEIREKRGLAYYIYSSIDYYNETGALVVSAGLNINKINQAIKIILREFKKLKNIKVSKVELNKIKEYLKGNLLLETDDTDFICKAKEIFQTNKLNLAIISPFENTKLFLPLLKI</sequence>
<name>A0A2N1UP36_9BACT</name>
<dbReference type="InterPro" id="IPR050361">
    <property type="entry name" value="MPP/UQCRC_Complex"/>
</dbReference>
<reference evidence="5 6" key="1">
    <citation type="journal article" date="2017" name="ISME J.">
        <title>Potential for microbial H2 and metal transformations associated with novel bacteria and archaea in deep terrestrial subsurface sediments.</title>
        <authorList>
            <person name="Hernsdorf A.W."/>
            <person name="Amano Y."/>
            <person name="Miyakawa K."/>
            <person name="Ise K."/>
            <person name="Suzuki Y."/>
            <person name="Anantharaman K."/>
            <person name="Probst A."/>
            <person name="Burstein D."/>
            <person name="Thomas B.C."/>
            <person name="Banfield J.F."/>
        </authorList>
    </citation>
    <scope>NUCLEOTIDE SEQUENCE [LARGE SCALE GENOMIC DNA]</scope>
    <source>
        <strain evidence="5">HGW-Kuenenbacteria-1</strain>
    </source>
</reference>
<dbReference type="InterPro" id="IPR007863">
    <property type="entry name" value="Peptidase_M16_C"/>
</dbReference>
<dbReference type="Gene3D" id="3.30.830.10">
    <property type="entry name" value="Metalloenzyme, LuxS/M16 peptidase-like"/>
    <property type="match status" value="2"/>
</dbReference>
<dbReference type="GO" id="GO:0006508">
    <property type="term" value="P:proteolysis"/>
    <property type="evidence" value="ECO:0007669"/>
    <property type="project" value="InterPro"/>
</dbReference>
<dbReference type="PANTHER" id="PTHR11851:SF49">
    <property type="entry name" value="MITOCHONDRIAL-PROCESSING PEPTIDASE SUBUNIT ALPHA"/>
    <property type="match status" value="1"/>
</dbReference>
<organism evidence="5 6">
    <name type="scientific">Candidatus Kuenenbacteria bacterium HGW-Kuenenbacteria-1</name>
    <dbReference type="NCBI Taxonomy" id="2013812"/>
    <lineage>
        <taxon>Bacteria</taxon>
        <taxon>Candidatus Kueneniibacteriota</taxon>
    </lineage>
</organism>
<dbReference type="InterPro" id="IPR011249">
    <property type="entry name" value="Metalloenz_LuxS/M16"/>
</dbReference>
<feature type="domain" description="Peptidase M16 C-terminal" evidence="4">
    <location>
        <begin position="166"/>
        <end position="343"/>
    </location>
</feature>
<comment type="similarity">
    <text evidence="1 2">Belongs to the peptidase M16 family.</text>
</comment>
<dbReference type="SUPFAM" id="SSF63411">
    <property type="entry name" value="LuxS/MPP-like metallohydrolase"/>
    <property type="match status" value="2"/>
</dbReference>
<evidence type="ECO:0008006" key="7">
    <source>
        <dbReference type="Google" id="ProtNLM"/>
    </source>
</evidence>
<evidence type="ECO:0000259" key="3">
    <source>
        <dbReference type="Pfam" id="PF00675"/>
    </source>
</evidence>
<comment type="caution">
    <text evidence="5">The sequence shown here is derived from an EMBL/GenBank/DDBJ whole genome shotgun (WGS) entry which is preliminary data.</text>
</comment>
<gene>
    <name evidence="5" type="ORF">CVV26_01035</name>
</gene>
<evidence type="ECO:0000259" key="4">
    <source>
        <dbReference type="Pfam" id="PF05193"/>
    </source>
</evidence>
<dbReference type="EMBL" id="PGYQ01000002">
    <property type="protein sequence ID" value="PKL72581.1"/>
    <property type="molecule type" value="Genomic_DNA"/>
</dbReference>